<dbReference type="GO" id="GO:0016758">
    <property type="term" value="F:hexosyltransferase activity"/>
    <property type="evidence" value="ECO:0007669"/>
    <property type="project" value="UniProtKB-ARBA"/>
</dbReference>
<keyword evidence="2" id="KW-0808">Transferase</keyword>
<dbReference type="AlphaFoldDB" id="A0A1H3FQJ1"/>
<sequence length="286" mass="33460">MNEILVTIGLPVYNAEKFLKHAIMSILNQSFKDFELLIINDGSTDSSLNIIKSFKDSRIRLLNDGCNKGLPYRLNQMARETKTTYLARMDADDIMHVDRIKIQMDILKKELNIDVLGTNAYSIDENDNIEGVRNMINNEIVSVGSFIHPTIIGKTEWFINNNYNLNALRFEDKELWFRTKEVSNFYCLNTPLLFYREFGGSYHNKYLIGILSMLNLVVNHIKQKKYRSGFFWLYTAVKRILKYFVYRLFSVFKIENLLIKNRNLDLSESKLKLAHEDLKVSIKSVN</sequence>
<dbReference type="RefSeq" id="WP_245729962.1">
    <property type="nucleotide sequence ID" value="NZ_FNNJ01000012.1"/>
</dbReference>
<evidence type="ECO:0000313" key="2">
    <source>
        <dbReference type="EMBL" id="SDX93135.1"/>
    </source>
</evidence>
<gene>
    <name evidence="2" type="ORF">SAMN05444411_11223</name>
</gene>
<evidence type="ECO:0000259" key="1">
    <source>
        <dbReference type="Pfam" id="PF00535"/>
    </source>
</evidence>
<dbReference type="Proteomes" id="UP000199595">
    <property type="component" value="Unassembled WGS sequence"/>
</dbReference>
<dbReference type="Pfam" id="PF00535">
    <property type="entry name" value="Glycos_transf_2"/>
    <property type="match status" value="1"/>
</dbReference>
<dbReference type="InterPro" id="IPR001173">
    <property type="entry name" value="Glyco_trans_2-like"/>
</dbReference>
<dbReference type="EMBL" id="FNNJ01000012">
    <property type="protein sequence ID" value="SDX93135.1"/>
    <property type="molecule type" value="Genomic_DNA"/>
</dbReference>
<dbReference type="STRING" id="762486.SAMN05444411_11223"/>
<name>A0A1H3FQJ1_9FLAO</name>
<dbReference type="PANTHER" id="PTHR22916">
    <property type="entry name" value="GLYCOSYLTRANSFERASE"/>
    <property type="match status" value="1"/>
</dbReference>
<evidence type="ECO:0000313" key="3">
    <source>
        <dbReference type="Proteomes" id="UP000199595"/>
    </source>
</evidence>
<dbReference type="InterPro" id="IPR029044">
    <property type="entry name" value="Nucleotide-diphossugar_trans"/>
</dbReference>
<reference evidence="2 3" key="1">
    <citation type="submission" date="2016-10" db="EMBL/GenBank/DDBJ databases">
        <authorList>
            <person name="de Groot N.N."/>
        </authorList>
    </citation>
    <scope>NUCLEOTIDE SEQUENCE [LARGE SCALE GENOMIC DNA]</scope>
    <source>
        <strain evidence="2 3">DSM 24956</strain>
    </source>
</reference>
<proteinExistence type="predicted"/>
<organism evidence="2 3">
    <name type="scientific">Lutibacter oricola</name>
    <dbReference type="NCBI Taxonomy" id="762486"/>
    <lineage>
        <taxon>Bacteria</taxon>
        <taxon>Pseudomonadati</taxon>
        <taxon>Bacteroidota</taxon>
        <taxon>Flavobacteriia</taxon>
        <taxon>Flavobacteriales</taxon>
        <taxon>Flavobacteriaceae</taxon>
        <taxon>Lutibacter</taxon>
    </lineage>
</organism>
<dbReference type="Gene3D" id="3.90.550.10">
    <property type="entry name" value="Spore Coat Polysaccharide Biosynthesis Protein SpsA, Chain A"/>
    <property type="match status" value="1"/>
</dbReference>
<keyword evidence="3" id="KW-1185">Reference proteome</keyword>
<dbReference type="PANTHER" id="PTHR22916:SF3">
    <property type="entry name" value="UDP-GLCNAC:BETAGAL BETA-1,3-N-ACETYLGLUCOSAMINYLTRANSFERASE-LIKE PROTEIN 1"/>
    <property type="match status" value="1"/>
</dbReference>
<feature type="domain" description="Glycosyltransferase 2-like" evidence="1">
    <location>
        <begin position="8"/>
        <end position="144"/>
    </location>
</feature>
<accession>A0A1H3FQJ1</accession>
<protein>
    <submittedName>
        <fullName evidence="2">Glycosyltransferase involved in cell wall bisynthesis</fullName>
    </submittedName>
</protein>
<dbReference type="SUPFAM" id="SSF53448">
    <property type="entry name" value="Nucleotide-diphospho-sugar transferases"/>
    <property type="match status" value="1"/>
</dbReference>